<dbReference type="PANTHER" id="PTHR30589">
    <property type="entry name" value="PROLIPOPROTEIN DIACYLGLYCERYL TRANSFERASE"/>
    <property type="match status" value="1"/>
</dbReference>
<evidence type="ECO:0000256" key="2">
    <source>
        <dbReference type="ARBA" id="ARBA00022679"/>
    </source>
</evidence>
<dbReference type="AlphaFoldDB" id="A0A5J4S288"/>
<keyword evidence="1" id="KW-1003">Cell membrane</keyword>
<dbReference type="EMBL" id="SNRY01000468">
    <property type="protein sequence ID" value="KAA6340327.1"/>
    <property type="molecule type" value="Genomic_DNA"/>
</dbReference>
<feature type="transmembrane region" description="Helical" evidence="6">
    <location>
        <begin position="212"/>
        <end position="232"/>
    </location>
</feature>
<reference evidence="7" key="1">
    <citation type="submission" date="2019-03" db="EMBL/GenBank/DDBJ databases">
        <title>Single cell metagenomics reveals metabolic interactions within the superorganism composed of flagellate Streblomastix strix and complex community of Bacteroidetes bacteria on its surface.</title>
        <authorList>
            <person name="Treitli S.C."/>
            <person name="Kolisko M."/>
            <person name="Husnik F."/>
            <person name="Keeling P."/>
            <person name="Hampl V."/>
        </authorList>
    </citation>
    <scope>NUCLEOTIDE SEQUENCE</scope>
    <source>
        <strain evidence="7">STM</strain>
    </source>
</reference>
<evidence type="ECO:0000256" key="5">
    <source>
        <dbReference type="ARBA" id="ARBA00023136"/>
    </source>
</evidence>
<dbReference type="GO" id="GO:0008961">
    <property type="term" value="F:phosphatidylglycerol-prolipoprotein diacylglyceryl transferase activity"/>
    <property type="evidence" value="ECO:0007669"/>
    <property type="project" value="InterPro"/>
</dbReference>
<sequence>MNHLLAFITWDPDPVMFTIGVPVRYYGFLWVTGIILAYFVVRYQFRDKKIDEKTLEPLPFYCIFGVFIGARLGHCLFYQPEYYLLNPVEMLLPIKIMPDGGWKFIGYQGLASHGGAIGLIIAIWLYVRKTKQNYMDIVDMIGVAAPLTGFCIRIANLMNSEIIGKTTDVPWAFIFVREDMYPRHPAQLYEAIAYLILFFIAFYIYRNYNKKLYRGFFFGFCLTGVFLFRFFIEFIKEKQADFEAGMLLDMGQLLSIPFILIGIGSILAGKWKNGKRKVVR</sequence>
<dbReference type="Pfam" id="PF01790">
    <property type="entry name" value="LGT"/>
    <property type="match status" value="1"/>
</dbReference>
<feature type="transmembrane region" description="Helical" evidence="6">
    <location>
        <begin position="105"/>
        <end position="127"/>
    </location>
</feature>
<dbReference type="GO" id="GO:0042158">
    <property type="term" value="P:lipoprotein biosynthetic process"/>
    <property type="evidence" value="ECO:0007669"/>
    <property type="project" value="InterPro"/>
</dbReference>
<gene>
    <name evidence="7" type="ORF">EZS27_011803</name>
</gene>
<evidence type="ECO:0000256" key="6">
    <source>
        <dbReference type="SAM" id="Phobius"/>
    </source>
</evidence>
<proteinExistence type="inferred from homology"/>
<evidence type="ECO:0000313" key="7">
    <source>
        <dbReference type="EMBL" id="KAA6340327.1"/>
    </source>
</evidence>
<evidence type="ECO:0000256" key="4">
    <source>
        <dbReference type="ARBA" id="ARBA00022989"/>
    </source>
</evidence>
<keyword evidence="3 6" id="KW-0812">Transmembrane</keyword>
<dbReference type="NCBIfam" id="TIGR00544">
    <property type="entry name" value="lgt"/>
    <property type="match status" value="1"/>
</dbReference>
<evidence type="ECO:0000256" key="1">
    <source>
        <dbReference type="ARBA" id="ARBA00022475"/>
    </source>
</evidence>
<feature type="transmembrane region" description="Helical" evidence="6">
    <location>
        <begin position="134"/>
        <end position="155"/>
    </location>
</feature>
<dbReference type="EC" id="2.4.99.-" evidence="7"/>
<name>A0A5J4S288_9ZZZZ</name>
<dbReference type="InterPro" id="IPR001640">
    <property type="entry name" value="Lgt"/>
</dbReference>
<evidence type="ECO:0000256" key="3">
    <source>
        <dbReference type="ARBA" id="ARBA00022692"/>
    </source>
</evidence>
<feature type="transmembrane region" description="Helical" evidence="6">
    <location>
        <begin position="61"/>
        <end position="85"/>
    </location>
</feature>
<dbReference type="PANTHER" id="PTHR30589:SF0">
    <property type="entry name" value="PHOSPHATIDYLGLYCEROL--PROLIPOPROTEIN DIACYLGLYCERYL TRANSFERASE"/>
    <property type="match status" value="1"/>
</dbReference>
<dbReference type="HAMAP" id="MF_01147">
    <property type="entry name" value="Lgt"/>
    <property type="match status" value="1"/>
</dbReference>
<feature type="transmembrane region" description="Helical" evidence="6">
    <location>
        <begin position="186"/>
        <end position="205"/>
    </location>
</feature>
<feature type="transmembrane region" description="Helical" evidence="6">
    <location>
        <begin position="252"/>
        <end position="271"/>
    </location>
</feature>
<feature type="transmembrane region" description="Helical" evidence="6">
    <location>
        <begin position="23"/>
        <end position="41"/>
    </location>
</feature>
<keyword evidence="2 7" id="KW-0808">Transferase</keyword>
<comment type="caution">
    <text evidence="7">The sequence shown here is derived from an EMBL/GenBank/DDBJ whole genome shotgun (WGS) entry which is preliminary data.</text>
</comment>
<dbReference type="GO" id="GO:0005886">
    <property type="term" value="C:plasma membrane"/>
    <property type="evidence" value="ECO:0007669"/>
    <property type="project" value="InterPro"/>
</dbReference>
<keyword evidence="4 6" id="KW-1133">Transmembrane helix</keyword>
<organism evidence="7">
    <name type="scientific">termite gut metagenome</name>
    <dbReference type="NCBI Taxonomy" id="433724"/>
    <lineage>
        <taxon>unclassified sequences</taxon>
        <taxon>metagenomes</taxon>
        <taxon>organismal metagenomes</taxon>
    </lineage>
</organism>
<keyword evidence="7" id="KW-0449">Lipoprotein</keyword>
<keyword evidence="7" id="KW-0328">Glycosyltransferase</keyword>
<protein>
    <submittedName>
        <fullName evidence="7">Prolipoprotein diacylglyceryl transferase</fullName>
        <ecNumber evidence="7">2.4.99.-</ecNumber>
    </submittedName>
</protein>
<accession>A0A5J4S288</accession>
<keyword evidence="5 6" id="KW-0472">Membrane</keyword>